<evidence type="ECO:0000313" key="3">
    <source>
        <dbReference type="EMBL" id="MQW40308.1"/>
    </source>
</evidence>
<dbReference type="GO" id="GO:0016787">
    <property type="term" value="F:hydrolase activity"/>
    <property type="evidence" value="ECO:0007669"/>
    <property type="project" value="InterPro"/>
</dbReference>
<dbReference type="GO" id="GO:0046872">
    <property type="term" value="F:metal ion binding"/>
    <property type="evidence" value="ECO:0007669"/>
    <property type="project" value="InterPro"/>
</dbReference>
<feature type="domain" description="DNA/RNA non-specific endonuclease/pyrophosphatase/phosphodiesterase" evidence="2">
    <location>
        <begin position="58"/>
        <end position="255"/>
    </location>
</feature>
<dbReference type="AlphaFoldDB" id="A0A7X1Z9N2"/>
<reference evidence="3 4" key="1">
    <citation type="submission" date="2019-10" db="EMBL/GenBank/DDBJ databases">
        <authorList>
            <person name="Dong K."/>
        </authorList>
    </citation>
    <scope>NUCLEOTIDE SEQUENCE [LARGE SCALE GENOMIC DNA]</scope>
    <source>
        <strain evidence="3 4">DSM 28960</strain>
    </source>
</reference>
<accession>A0A7X1Z9N2</accession>
<feature type="transmembrane region" description="Helical" evidence="1">
    <location>
        <begin position="12"/>
        <end position="30"/>
    </location>
</feature>
<dbReference type="GO" id="GO:0003676">
    <property type="term" value="F:nucleic acid binding"/>
    <property type="evidence" value="ECO:0007669"/>
    <property type="project" value="InterPro"/>
</dbReference>
<name>A0A7X1Z9N2_9LACT</name>
<proteinExistence type="predicted"/>
<dbReference type="Gene3D" id="3.40.570.10">
    <property type="entry name" value="Extracellular Endonuclease, subunit A"/>
    <property type="match status" value="1"/>
</dbReference>
<keyword evidence="1" id="KW-0472">Membrane</keyword>
<keyword evidence="4" id="KW-1185">Reference proteome</keyword>
<dbReference type="EMBL" id="WITJ01000015">
    <property type="protein sequence ID" value="MQW40308.1"/>
    <property type="molecule type" value="Genomic_DNA"/>
</dbReference>
<evidence type="ECO:0000313" key="4">
    <source>
        <dbReference type="Proteomes" id="UP000439550"/>
    </source>
</evidence>
<keyword evidence="1" id="KW-0812">Transmembrane</keyword>
<dbReference type="SMART" id="SM00892">
    <property type="entry name" value="Endonuclease_NS"/>
    <property type="match status" value="1"/>
</dbReference>
<organism evidence="3 4">
    <name type="scientific">Lactococcus hircilactis</name>
    <dbReference type="NCBI Taxonomy" id="1494462"/>
    <lineage>
        <taxon>Bacteria</taxon>
        <taxon>Bacillati</taxon>
        <taxon>Bacillota</taxon>
        <taxon>Bacilli</taxon>
        <taxon>Lactobacillales</taxon>
        <taxon>Streptococcaceae</taxon>
        <taxon>Lactococcus</taxon>
    </lineage>
</organism>
<comment type="caution">
    <text evidence="3">The sequence shown here is derived from an EMBL/GenBank/DDBJ whole genome shotgun (WGS) entry which is preliminary data.</text>
</comment>
<gene>
    <name evidence="3" type="ORF">GHI93_10265</name>
</gene>
<dbReference type="InterPro" id="IPR001604">
    <property type="entry name" value="Endo_G_ENPP1-like_dom"/>
</dbReference>
<sequence length="261" mass="29513">MDMNKLRKNQKSVLYPLIILLLATLGYFATQILTTPHSASPAATEALSSAIEEKPLPFKNQRQMVLGRLDSLSRATNAHIQLKNAQEPHLKREPLTYNPVGWHNYHFYYKTSDGQTQKAWLMSRGHLVGYQFSGLNNEPKNLVPETMCFNGGNYSGMNDSNSTSMLYYENRLDSWLANHPHYYLDYQVTPLYHGNELVPRQIRLSYVGMDQKGQLLSITLGGPLEKKGKNGTTEVILQNQSPNAKINYDTGTAINTVKKAY</sequence>
<evidence type="ECO:0000256" key="1">
    <source>
        <dbReference type="SAM" id="Phobius"/>
    </source>
</evidence>
<dbReference type="OrthoDB" id="9783680at2"/>
<dbReference type="Pfam" id="PF13930">
    <property type="entry name" value="Endonuclea_NS_2"/>
    <property type="match status" value="1"/>
</dbReference>
<dbReference type="Proteomes" id="UP000439550">
    <property type="component" value="Unassembled WGS sequence"/>
</dbReference>
<dbReference type="InterPro" id="IPR044929">
    <property type="entry name" value="DNA/RNA_non-sp_Endonuclease_sf"/>
</dbReference>
<dbReference type="InterPro" id="IPR044927">
    <property type="entry name" value="Endonuclea_NS_2"/>
</dbReference>
<evidence type="ECO:0000259" key="2">
    <source>
        <dbReference type="SMART" id="SM00892"/>
    </source>
</evidence>
<keyword evidence="1" id="KW-1133">Transmembrane helix</keyword>
<protein>
    <submittedName>
        <fullName evidence="3">DNAse</fullName>
    </submittedName>
</protein>